<feature type="non-terminal residue" evidence="1">
    <location>
        <position position="87"/>
    </location>
</feature>
<dbReference type="Proteomes" id="UP000629438">
    <property type="component" value="Unassembled WGS sequence"/>
</dbReference>
<dbReference type="Pfam" id="PF00429">
    <property type="entry name" value="TLV_coat"/>
    <property type="match status" value="1"/>
</dbReference>
<organism evidence="1 2">
    <name type="scientific">Tichodroma muraria</name>
    <dbReference type="NCBI Taxonomy" id="237442"/>
    <lineage>
        <taxon>Eukaryota</taxon>
        <taxon>Metazoa</taxon>
        <taxon>Chordata</taxon>
        <taxon>Craniata</taxon>
        <taxon>Vertebrata</taxon>
        <taxon>Euteleostomi</taxon>
        <taxon>Archelosauria</taxon>
        <taxon>Archosauria</taxon>
        <taxon>Dinosauria</taxon>
        <taxon>Saurischia</taxon>
        <taxon>Theropoda</taxon>
        <taxon>Coelurosauria</taxon>
        <taxon>Aves</taxon>
        <taxon>Neognathae</taxon>
        <taxon>Neoaves</taxon>
        <taxon>Telluraves</taxon>
        <taxon>Australaves</taxon>
        <taxon>Passeriformes</taxon>
        <taxon>Sittidae</taxon>
        <taxon>Tichodroma</taxon>
    </lineage>
</organism>
<proteinExistence type="predicted"/>
<comment type="caution">
    <text evidence="1">The sequence shown here is derived from an EMBL/GenBank/DDBJ whole genome shotgun (WGS) entry which is preliminary data.</text>
</comment>
<evidence type="ECO:0000313" key="1">
    <source>
        <dbReference type="EMBL" id="NWI07787.1"/>
    </source>
</evidence>
<name>A0A850ZMV6_9PASS</name>
<dbReference type="InterPro" id="IPR018154">
    <property type="entry name" value="TLV/ENV_coat_polyprotein"/>
</dbReference>
<accession>A0A850ZMV6</accession>
<evidence type="ECO:0000313" key="2">
    <source>
        <dbReference type="Proteomes" id="UP000629438"/>
    </source>
</evidence>
<keyword evidence="2" id="KW-1185">Reference proteome</keyword>
<dbReference type="OrthoDB" id="9306952at2759"/>
<protein>
    <submittedName>
        <fullName evidence="1">ENV2 protein</fullName>
    </submittedName>
</protein>
<feature type="non-terminal residue" evidence="1">
    <location>
        <position position="1"/>
    </location>
</feature>
<dbReference type="AlphaFoldDB" id="A0A850ZMV6"/>
<sequence length="87" mass="9816">VTTPGENTLWKVMQASYQILNKTNPQLTESCWLCYGIRPPFYEAVEIESKAKRVNGTNPAQCLWKKEKDQVQGLTLEQVTGKGRCIG</sequence>
<gene>
    <name evidence="1" type="primary">Fv4_2</name>
    <name evidence="1" type="ORF">TICMUR_R12569</name>
</gene>
<dbReference type="EMBL" id="WAAG01096255">
    <property type="protein sequence ID" value="NWI07787.1"/>
    <property type="molecule type" value="Genomic_DNA"/>
</dbReference>
<reference evidence="1" key="1">
    <citation type="submission" date="2019-09" db="EMBL/GenBank/DDBJ databases">
        <title>Bird 10,000 Genomes (B10K) Project - Family phase.</title>
        <authorList>
            <person name="Zhang G."/>
        </authorList>
    </citation>
    <scope>NUCLEOTIDE SEQUENCE</scope>
    <source>
        <strain evidence="1">B10K-DU-012-47</strain>
    </source>
</reference>